<evidence type="ECO:0000256" key="1">
    <source>
        <dbReference type="ARBA" id="ARBA00004922"/>
    </source>
</evidence>
<dbReference type="PANTHER" id="PTHR11929">
    <property type="entry name" value="ALPHA- 1,3 -FUCOSYLTRANSFERASE"/>
    <property type="match status" value="1"/>
</dbReference>
<name>A0A0D6EI89_SPOSA</name>
<protein>
    <recommendedName>
        <fullName evidence="5">Fucosyltransferase</fullName>
        <ecNumber evidence="5">2.4.1.-</ecNumber>
    </recommendedName>
</protein>
<dbReference type="AlphaFoldDB" id="A0A0D6EI89"/>
<dbReference type="OrthoDB" id="427096at2759"/>
<comment type="similarity">
    <text evidence="2 5">Belongs to the glycosyltransferase 10 family.</text>
</comment>
<keyword evidence="4 5" id="KW-0808">Transferase</keyword>
<dbReference type="InterPro" id="IPR055270">
    <property type="entry name" value="Glyco_tran_10_C"/>
</dbReference>
<dbReference type="Pfam" id="PF00852">
    <property type="entry name" value="Glyco_transf_10"/>
    <property type="match status" value="1"/>
</dbReference>
<evidence type="ECO:0000259" key="6">
    <source>
        <dbReference type="Pfam" id="PF00852"/>
    </source>
</evidence>
<evidence type="ECO:0000313" key="7">
    <source>
        <dbReference type="EMBL" id="CEQ39727.1"/>
    </source>
</evidence>
<keyword evidence="5" id="KW-0812">Transmembrane</keyword>
<dbReference type="Gene3D" id="3.40.50.11660">
    <property type="entry name" value="Glycosyl transferase family 10, C-terminal domain"/>
    <property type="match status" value="1"/>
</dbReference>
<accession>A0A0D6EI89</accession>
<evidence type="ECO:0000256" key="2">
    <source>
        <dbReference type="ARBA" id="ARBA00008919"/>
    </source>
</evidence>
<evidence type="ECO:0000256" key="4">
    <source>
        <dbReference type="ARBA" id="ARBA00022679"/>
    </source>
</evidence>
<dbReference type="SUPFAM" id="SSF53756">
    <property type="entry name" value="UDP-Glycosyltransferase/glycogen phosphorylase"/>
    <property type="match status" value="1"/>
</dbReference>
<comment type="pathway">
    <text evidence="1">Protein modification; protein glycosylation.</text>
</comment>
<dbReference type="GO" id="GO:0008417">
    <property type="term" value="F:fucosyltransferase activity"/>
    <property type="evidence" value="ECO:0007669"/>
    <property type="project" value="InterPro"/>
</dbReference>
<dbReference type="EC" id="2.4.1.-" evidence="5"/>
<keyword evidence="5" id="KW-1133">Transmembrane helix</keyword>
<dbReference type="GO" id="GO:0032580">
    <property type="term" value="C:Golgi cisterna membrane"/>
    <property type="evidence" value="ECO:0007669"/>
    <property type="project" value="UniProtKB-SubCell"/>
</dbReference>
<dbReference type="PANTHER" id="PTHR11929:SF220">
    <property type="entry name" value="FUCOSYLTRANSFERASE"/>
    <property type="match status" value="1"/>
</dbReference>
<dbReference type="EMBL" id="CENE01000004">
    <property type="protein sequence ID" value="CEQ39727.1"/>
    <property type="molecule type" value="Genomic_DNA"/>
</dbReference>
<reference evidence="8" key="1">
    <citation type="submission" date="2015-02" db="EMBL/GenBank/DDBJ databases">
        <authorList>
            <person name="Gon?alves P."/>
        </authorList>
    </citation>
    <scope>NUCLEOTIDE SEQUENCE [LARGE SCALE GENOMIC DNA]</scope>
</reference>
<dbReference type="InterPro" id="IPR038577">
    <property type="entry name" value="GT10-like_C_sf"/>
</dbReference>
<keyword evidence="5" id="KW-0472">Membrane</keyword>
<proteinExistence type="inferred from homology"/>
<keyword evidence="3 5" id="KW-0328">Glycosyltransferase</keyword>
<evidence type="ECO:0000313" key="8">
    <source>
        <dbReference type="Proteomes" id="UP000243876"/>
    </source>
</evidence>
<dbReference type="InterPro" id="IPR001503">
    <property type="entry name" value="Glyco_trans_10"/>
</dbReference>
<evidence type="ECO:0000256" key="5">
    <source>
        <dbReference type="RuleBase" id="RU003832"/>
    </source>
</evidence>
<dbReference type="Proteomes" id="UP000243876">
    <property type="component" value="Unassembled WGS sequence"/>
</dbReference>
<comment type="subcellular location">
    <subcellularLocation>
        <location evidence="5">Golgi apparatus</location>
        <location evidence="5">Golgi stack membrane</location>
        <topology evidence="5">Single-pass type II membrane protein</topology>
    </subcellularLocation>
</comment>
<sequence>MAVDRDIKLDTFAYDPVDAAEEPSTDTIENRAAHADSTAGLEEEELAWQRPAKRRRAWGLPLAAFAAGAIAGAALLSIGHWWWNAAEPVKSDTPEFTFLDETTTTSAPSSFPDFLAVPPVRIHYRNEDGLNHRDPLLPPSCPVPVVYTTDESSADLVVFNSDSHSGLSDEELADRRRTRPWQKSVVWGVESAPNRQVLETHLNKLRDGRRNETYDYEMCYRLNSTVPATYSYSYFNYANPPVPRAEKRSDKIAAAFITNCHPKNARTRILEELIRLLPGKVDSFGACVNNANADATLREMGHFDDVGQHNKWNTKITVINFYKFTIAFENSNDLDYTTEKYFQALERGSVPLVFGSPAFAARFLPAPNAAIDVAAYLPANYTARSTPPPRALARGPRGLARLARRLEHLASDAGRDEYDAMLAWKADGRWRADGANPLGKIVRMATSEYAQDCKLAGVYRGEEWARSGWVEPPGR</sequence>
<keyword evidence="5" id="KW-0333">Golgi apparatus</keyword>
<organism evidence="7 8">
    <name type="scientific">Sporidiobolus salmonicolor</name>
    <name type="common">Yeast-like fungus</name>
    <name type="synonym">Sporobolomyces salmonicolor</name>
    <dbReference type="NCBI Taxonomy" id="5005"/>
    <lineage>
        <taxon>Eukaryota</taxon>
        <taxon>Fungi</taxon>
        <taxon>Dikarya</taxon>
        <taxon>Basidiomycota</taxon>
        <taxon>Pucciniomycotina</taxon>
        <taxon>Microbotryomycetes</taxon>
        <taxon>Sporidiobolales</taxon>
        <taxon>Sporidiobolaceae</taxon>
        <taxon>Sporobolomyces</taxon>
    </lineage>
</organism>
<gene>
    <name evidence="7" type="primary">SPOSA6832_01291</name>
</gene>
<keyword evidence="8" id="KW-1185">Reference proteome</keyword>
<feature type="transmembrane region" description="Helical" evidence="5">
    <location>
        <begin position="58"/>
        <end position="83"/>
    </location>
</feature>
<feature type="domain" description="Fucosyltransferase C-terminal" evidence="6">
    <location>
        <begin position="249"/>
        <end position="376"/>
    </location>
</feature>
<dbReference type="UniPathway" id="UPA00378"/>
<evidence type="ECO:0000256" key="3">
    <source>
        <dbReference type="ARBA" id="ARBA00022676"/>
    </source>
</evidence>